<sequence length="179" mass="19315">MSSNLGRLSRFTATRVFAATKFTRTDPGGVFNRSSKGTGTKARGSLHKGRSASSCFQLTQGRSTSSGRGSSQSAPFSHNDWKRILARTRKGARHPSGSETHAAALNICRFVFPPCGRIFSGSMNVRWSPLRSQKIPNVFPGQPPVPRAVFSAGTALRASGSLLAHLCRWKPPEANRESS</sequence>
<proteinExistence type="predicted"/>
<name>A0A0V1J2M9_TRIPS</name>
<feature type="compositionally biased region" description="Low complexity" evidence="1">
    <location>
        <begin position="59"/>
        <end position="73"/>
    </location>
</feature>
<gene>
    <name evidence="2" type="ORF">T4C_5073</name>
</gene>
<comment type="caution">
    <text evidence="2">The sequence shown here is derived from an EMBL/GenBank/DDBJ whole genome shotgun (WGS) entry which is preliminary data.</text>
</comment>
<protein>
    <submittedName>
        <fullName evidence="2">Uncharacterized protein</fullName>
    </submittedName>
</protein>
<evidence type="ECO:0000256" key="1">
    <source>
        <dbReference type="SAM" id="MobiDB-lite"/>
    </source>
</evidence>
<dbReference type="Proteomes" id="UP000054826">
    <property type="component" value="Unassembled WGS sequence"/>
</dbReference>
<accession>A0A0V1J2M9</accession>
<organism evidence="2 3">
    <name type="scientific">Trichinella pseudospiralis</name>
    <name type="common">Parasitic roundworm</name>
    <dbReference type="NCBI Taxonomy" id="6337"/>
    <lineage>
        <taxon>Eukaryota</taxon>
        <taxon>Metazoa</taxon>
        <taxon>Ecdysozoa</taxon>
        <taxon>Nematoda</taxon>
        <taxon>Enoplea</taxon>
        <taxon>Dorylaimia</taxon>
        <taxon>Trichinellida</taxon>
        <taxon>Trichinellidae</taxon>
        <taxon>Trichinella</taxon>
    </lineage>
</organism>
<evidence type="ECO:0000313" key="2">
    <source>
        <dbReference type="EMBL" id="KRZ29238.1"/>
    </source>
</evidence>
<feature type="region of interest" description="Disordered" evidence="1">
    <location>
        <begin position="27"/>
        <end position="77"/>
    </location>
</feature>
<evidence type="ECO:0000313" key="3">
    <source>
        <dbReference type="Proteomes" id="UP000054826"/>
    </source>
</evidence>
<reference evidence="2 3" key="1">
    <citation type="submission" date="2015-01" db="EMBL/GenBank/DDBJ databases">
        <title>Evolution of Trichinella species and genotypes.</title>
        <authorList>
            <person name="Korhonen P.K."/>
            <person name="Edoardo P."/>
            <person name="Giuseppe L.R."/>
            <person name="Gasser R.B."/>
        </authorList>
    </citation>
    <scope>NUCLEOTIDE SEQUENCE [LARGE SCALE GENOMIC DNA]</scope>
    <source>
        <strain evidence="2">ISS176</strain>
    </source>
</reference>
<dbReference type="EMBL" id="JYDV01000142">
    <property type="protein sequence ID" value="KRZ29238.1"/>
    <property type="molecule type" value="Genomic_DNA"/>
</dbReference>
<dbReference type="AlphaFoldDB" id="A0A0V1J2M9"/>